<dbReference type="InterPro" id="IPR013022">
    <property type="entry name" value="Xyl_isomerase-like_TIM-brl"/>
</dbReference>
<dbReference type="InterPro" id="IPR036237">
    <property type="entry name" value="Xyl_isomerase-like_sf"/>
</dbReference>
<dbReference type="InterPro" id="IPR050312">
    <property type="entry name" value="IolE/XylAMocC-like"/>
</dbReference>
<dbReference type="EMBL" id="JAPHNL010000051">
    <property type="protein sequence ID" value="MCX3059476.1"/>
    <property type="molecule type" value="Genomic_DNA"/>
</dbReference>
<evidence type="ECO:0000313" key="2">
    <source>
        <dbReference type="EMBL" id="MCX3059476.1"/>
    </source>
</evidence>
<dbReference type="GO" id="GO:0016853">
    <property type="term" value="F:isomerase activity"/>
    <property type="evidence" value="ECO:0007669"/>
    <property type="project" value="UniProtKB-KW"/>
</dbReference>
<dbReference type="Pfam" id="PF01261">
    <property type="entry name" value="AP_endonuc_2"/>
    <property type="match status" value="1"/>
</dbReference>
<keyword evidence="2" id="KW-0413">Isomerase</keyword>
<dbReference type="SUPFAM" id="SSF51658">
    <property type="entry name" value="Xylose isomerase-like"/>
    <property type="match status" value="1"/>
</dbReference>
<reference evidence="2" key="1">
    <citation type="submission" date="2022-10" db="EMBL/GenBank/DDBJ databases">
        <title>Streptomyces beihaiensis sp. nov., a chitin degrading actinobacterium, isolated from shrimp pond soil.</title>
        <authorList>
            <person name="Xie J."/>
            <person name="Shen N."/>
        </authorList>
    </citation>
    <scope>NUCLEOTIDE SEQUENCE</scope>
    <source>
        <strain evidence="2">GXMU-J5</strain>
    </source>
</reference>
<evidence type="ECO:0000259" key="1">
    <source>
        <dbReference type="Pfam" id="PF01261"/>
    </source>
</evidence>
<dbReference type="RefSeq" id="WP_266597308.1">
    <property type="nucleotide sequence ID" value="NZ_JAPHNL010000051.1"/>
</dbReference>
<dbReference type="Proteomes" id="UP001163064">
    <property type="component" value="Unassembled WGS sequence"/>
</dbReference>
<dbReference type="PANTHER" id="PTHR12110">
    <property type="entry name" value="HYDROXYPYRUVATE ISOMERASE"/>
    <property type="match status" value="1"/>
</dbReference>
<evidence type="ECO:0000313" key="3">
    <source>
        <dbReference type="Proteomes" id="UP001163064"/>
    </source>
</evidence>
<comment type="caution">
    <text evidence="2">The sequence shown here is derived from an EMBL/GenBank/DDBJ whole genome shotgun (WGS) entry which is preliminary data.</text>
</comment>
<keyword evidence="3" id="KW-1185">Reference proteome</keyword>
<protein>
    <submittedName>
        <fullName evidence="2">Sugar phosphate isomerase/epimerase</fullName>
    </submittedName>
</protein>
<organism evidence="2 3">
    <name type="scientific">Streptomyces beihaiensis</name>
    <dbReference type="NCBI Taxonomy" id="2984495"/>
    <lineage>
        <taxon>Bacteria</taxon>
        <taxon>Bacillati</taxon>
        <taxon>Actinomycetota</taxon>
        <taxon>Actinomycetes</taxon>
        <taxon>Kitasatosporales</taxon>
        <taxon>Streptomycetaceae</taxon>
        <taxon>Streptomyces</taxon>
    </lineage>
</organism>
<proteinExistence type="predicted"/>
<dbReference type="Gene3D" id="3.20.20.150">
    <property type="entry name" value="Divalent-metal-dependent TIM barrel enzymes"/>
    <property type="match status" value="1"/>
</dbReference>
<gene>
    <name evidence="2" type="ORF">OFY01_06780</name>
</gene>
<accession>A0ABT3TSI9</accession>
<feature type="domain" description="Xylose isomerase-like TIM barrel" evidence="1">
    <location>
        <begin position="38"/>
        <end position="265"/>
    </location>
</feature>
<name>A0ABT3TSI9_9ACTN</name>
<sequence length="319" mass="34681">MPCDTAAHAGRTRRGEAAPGVLYAGIGDEAGRGLGQQIAALHSLGWQLIELRTVDGTAVADLDDAAFDDCVQRIGEAGLTTACVDSRIADWSRPISQGIEADLTELDRLGSRCAALRTRYVRVMSYPNDGWDEESWGAEVIRRTRLLAARAAEYGLVLLHENCAGWAGRSAERMLRLLAEVDSPALRLLFDTGNGAAYHYDAYDVLTELLRQCPEAVAHVHVKDAVGSGDSAAYTLPGQGTSRVASCLRLLHDSGFAGVWSIEPHLALRPHVSRTELGEDGPALFAEYGRHLERLVAEEVLEPRHHDARKERPRAGSDR</sequence>